<evidence type="ECO:0000256" key="16">
    <source>
        <dbReference type="ARBA" id="ARBA00023098"/>
    </source>
</evidence>
<evidence type="ECO:0000256" key="9">
    <source>
        <dbReference type="ARBA" id="ARBA00022692"/>
    </source>
</evidence>
<evidence type="ECO:0000256" key="4">
    <source>
        <dbReference type="ARBA" id="ARBA00017575"/>
    </source>
</evidence>
<evidence type="ECO:0000256" key="15">
    <source>
        <dbReference type="ARBA" id="ARBA00022989"/>
    </source>
</evidence>
<evidence type="ECO:0000256" key="21">
    <source>
        <dbReference type="PIRSR" id="PIRSR600829-2"/>
    </source>
</evidence>
<feature type="binding site" evidence="21">
    <location>
        <begin position="40"/>
        <end position="44"/>
    </location>
    <ligand>
        <name>substrate</name>
    </ligand>
</feature>
<evidence type="ECO:0000256" key="23">
    <source>
        <dbReference type="PIRSR" id="PIRSR600829-4"/>
    </source>
</evidence>
<keyword evidence="8 24" id="KW-0808">Transferase</keyword>
<evidence type="ECO:0000256" key="7">
    <source>
        <dbReference type="ARBA" id="ARBA00022519"/>
    </source>
</evidence>
<evidence type="ECO:0000313" key="26">
    <source>
        <dbReference type="Proteomes" id="UP000683551"/>
    </source>
</evidence>
<dbReference type="GO" id="GO:0046872">
    <property type="term" value="F:metal ion binding"/>
    <property type="evidence" value="ECO:0007669"/>
    <property type="project" value="UniProtKB-KW"/>
</dbReference>
<dbReference type="GO" id="GO:0004143">
    <property type="term" value="F:ATP-dependent diacylglycerol kinase activity"/>
    <property type="evidence" value="ECO:0007669"/>
    <property type="project" value="UniProtKB-EC"/>
</dbReference>
<keyword evidence="12 24" id="KW-0418">Kinase</keyword>
<dbReference type="Proteomes" id="UP000683551">
    <property type="component" value="Chromosome"/>
</dbReference>
<evidence type="ECO:0000256" key="1">
    <source>
        <dbReference type="ARBA" id="ARBA00004429"/>
    </source>
</evidence>
<feature type="binding site" evidence="22">
    <location>
        <position position="38"/>
    </location>
    <ligand>
        <name>ATP</name>
        <dbReference type="ChEBI" id="CHEBI:30616"/>
    </ligand>
</feature>
<feature type="binding site" evidence="21">
    <location>
        <position position="19"/>
    </location>
    <ligand>
        <name>substrate</name>
    </ligand>
</feature>
<protein>
    <recommendedName>
        <fullName evidence="4 24">Diacylglycerol kinase</fullName>
        <ecNumber evidence="3 24">2.7.1.107</ecNumber>
    </recommendedName>
</protein>
<comment type="similarity">
    <text evidence="2 24">Belongs to the bacterial diacylglycerol kinase family.</text>
</comment>
<dbReference type="PANTHER" id="PTHR34299:SF1">
    <property type="entry name" value="DIACYLGLYCEROL KINASE"/>
    <property type="match status" value="1"/>
</dbReference>
<keyword evidence="10 23" id="KW-0479">Metal-binding</keyword>
<evidence type="ECO:0000256" key="18">
    <source>
        <dbReference type="ARBA" id="ARBA00023209"/>
    </source>
</evidence>
<evidence type="ECO:0000256" key="5">
    <source>
        <dbReference type="ARBA" id="ARBA00022475"/>
    </source>
</evidence>
<comment type="function">
    <text evidence="24">Catalyzes the ATP-dependent phosphorylation of sn-l,2-diacylglycerol (DAG) to phosphatidic acid. Involved in the recycling of diacylglycerol produced as a by-product during membrane-derived oligosaccharide (MDO) biosynthesis.</text>
</comment>
<keyword evidence="6" id="KW-0444">Lipid biosynthesis</keyword>
<dbReference type="AlphaFoldDB" id="A0A9E6SZB7"/>
<feature type="binding site" evidence="21">
    <location>
        <position position="79"/>
    </location>
    <ligand>
        <name>substrate</name>
    </ligand>
</feature>
<evidence type="ECO:0000256" key="14">
    <source>
        <dbReference type="ARBA" id="ARBA00022842"/>
    </source>
</evidence>
<keyword evidence="7 24" id="KW-0997">Cell inner membrane</keyword>
<dbReference type="Gene3D" id="1.10.287.3610">
    <property type="match status" value="1"/>
</dbReference>
<organism evidence="25 26">
    <name type="scientific">Ferrovum myxofaciens</name>
    <dbReference type="NCBI Taxonomy" id="416213"/>
    <lineage>
        <taxon>Bacteria</taxon>
        <taxon>Pseudomonadati</taxon>
        <taxon>Pseudomonadota</taxon>
        <taxon>Betaproteobacteria</taxon>
        <taxon>Ferrovales</taxon>
        <taxon>Ferrovaceae</taxon>
        <taxon>Ferrovum</taxon>
    </lineage>
</organism>
<evidence type="ECO:0000256" key="12">
    <source>
        <dbReference type="ARBA" id="ARBA00022777"/>
    </source>
</evidence>
<keyword evidence="11 22" id="KW-0547">Nucleotide-binding</keyword>
<evidence type="ECO:0000256" key="6">
    <source>
        <dbReference type="ARBA" id="ARBA00022516"/>
    </source>
</evidence>
<dbReference type="InterPro" id="IPR000829">
    <property type="entry name" value="DAGK"/>
</dbReference>
<evidence type="ECO:0000256" key="2">
    <source>
        <dbReference type="ARBA" id="ARBA00005967"/>
    </source>
</evidence>
<feature type="transmembrane region" description="Helical" evidence="24">
    <location>
        <begin position="109"/>
        <end position="127"/>
    </location>
</feature>
<evidence type="ECO:0000256" key="24">
    <source>
        <dbReference type="RuleBase" id="RU363065"/>
    </source>
</evidence>
<evidence type="ECO:0000313" key="25">
    <source>
        <dbReference type="EMBL" id="QWY78801.1"/>
    </source>
</evidence>
<evidence type="ECO:0000256" key="19">
    <source>
        <dbReference type="ARBA" id="ARBA00023264"/>
    </source>
</evidence>
<comment type="catalytic activity">
    <reaction evidence="24">
        <text>a 1,2-diacyl-sn-glycerol + ATP = a 1,2-diacyl-sn-glycero-3-phosphate + ADP + H(+)</text>
        <dbReference type="Rhea" id="RHEA:10272"/>
        <dbReference type="ChEBI" id="CHEBI:15378"/>
        <dbReference type="ChEBI" id="CHEBI:17815"/>
        <dbReference type="ChEBI" id="CHEBI:30616"/>
        <dbReference type="ChEBI" id="CHEBI:58608"/>
        <dbReference type="ChEBI" id="CHEBI:456216"/>
        <dbReference type="EC" id="2.7.1.107"/>
    </reaction>
</comment>
<feature type="binding site" evidence="21">
    <location>
        <begin position="122"/>
        <end position="127"/>
    </location>
    <ligand>
        <name>substrate</name>
    </ligand>
</feature>
<feature type="transmembrane region" description="Helical" evidence="24">
    <location>
        <begin position="45"/>
        <end position="62"/>
    </location>
</feature>
<keyword evidence="15 24" id="KW-1133">Transmembrane helix</keyword>
<feature type="binding site" evidence="23">
    <location>
        <position position="38"/>
    </location>
    <ligand>
        <name>a divalent metal cation</name>
        <dbReference type="ChEBI" id="CHEBI:60240"/>
    </ligand>
</feature>
<keyword evidence="13 22" id="KW-0067">ATP-binding</keyword>
<keyword evidence="18" id="KW-0594">Phospholipid biosynthesis</keyword>
<dbReference type="InterPro" id="IPR033718">
    <property type="entry name" value="DAGK_prok"/>
</dbReference>
<dbReference type="GO" id="GO:0005886">
    <property type="term" value="C:plasma membrane"/>
    <property type="evidence" value="ECO:0007669"/>
    <property type="project" value="UniProtKB-SubCell"/>
</dbReference>
<comment type="cofactor">
    <cofactor evidence="23">
        <name>Mg(2+)</name>
        <dbReference type="ChEBI" id="CHEBI:18420"/>
    </cofactor>
    <text evidence="23">Mn(2+), Zn(2+), Cd(2+) and Co(2+) support activity to lesser extents.</text>
</comment>
<evidence type="ECO:0000256" key="11">
    <source>
        <dbReference type="ARBA" id="ARBA00022741"/>
    </source>
</evidence>
<feature type="binding site" evidence="22">
    <location>
        <position position="86"/>
    </location>
    <ligand>
        <name>ATP</name>
        <dbReference type="ChEBI" id="CHEBI:30616"/>
    </ligand>
</feature>
<dbReference type="InterPro" id="IPR036945">
    <property type="entry name" value="DAGK_sf"/>
</dbReference>
<keyword evidence="9 24" id="KW-0812">Transmembrane</keyword>
<evidence type="ECO:0000256" key="8">
    <source>
        <dbReference type="ARBA" id="ARBA00022679"/>
    </source>
</evidence>
<dbReference type="Pfam" id="PF01219">
    <property type="entry name" value="DAGK_prokar"/>
    <property type="match status" value="1"/>
</dbReference>
<dbReference type="PROSITE" id="PS01069">
    <property type="entry name" value="DAGK_PROKAR"/>
    <property type="match status" value="1"/>
</dbReference>
<dbReference type="GO" id="GO:0005524">
    <property type="term" value="F:ATP binding"/>
    <property type="evidence" value="ECO:0007669"/>
    <property type="project" value="UniProtKB-KW"/>
</dbReference>
<reference evidence="25" key="1">
    <citation type="submission" date="2021-02" db="EMBL/GenBank/DDBJ databases">
        <title>Comparative genomics of Ferrovum myxofaciens strains, predominant extremophile bacteria forming large biofilm stalactites in acid mine ecosystems.</title>
        <authorList>
            <person name="Burkartova K."/>
            <person name="Ridl J."/>
            <person name="Pajer P."/>
            <person name="Falteisek L."/>
        </authorList>
    </citation>
    <scope>NUCLEOTIDE SEQUENCE</scope>
    <source>
        <strain evidence="25">MI1III</strain>
    </source>
</reference>
<feature type="binding site" evidence="21">
    <location>
        <position position="108"/>
    </location>
    <ligand>
        <name>substrate</name>
    </ligand>
</feature>
<keyword evidence="19 24" id="KW-1208">Phospholipid metabolism</keyword>
<dbReference type="GO" id="GO:0006654">
    <property type="term" value="P:phosphatidic acid biosynthetic process"/>
    <property type="evidence" value="ECO:0007669"/>
    <property type="project" value="InterPro"/>
</dbReference>
<keyword evidence="16 24" id="KW-0443">Lipid metabolism</keyword>
<feature type="active site" description="Proton acceptor" evidence="20">
    <location>
        <position position="79"/>
    </location>
</feature>
<evidence type="ECO:0000256" key="13">
    <source>
        <dbReference type="ARBA" id="ARBA00022840"/>
    </source>
</evidence>
<proteinExistence type="inferred from homology"/>
<sequence>MPCVTPPRKPCQQWQSLPRVVKAFCHSAAGLRSAYAYEAAFREEVWVSLILLVVSFFLRVSFRDHLLLIVPLLFVLLVELLNSAIEAAVDYISLDLHPMAKRAKDMGSAAVLLSIVMVVLVWVGVLWE</sequence>
<dbReference type="EMBL" id="CP071137">
    <property type="protein sequence ID" value="QWY78801.1"/>
    <property type="molecule type" value="Genomic_DNA"/>
</dbReference>
<feature type="binding site" evidence="22">
    <location>
        <begin position="104"/>
        <end position="105"/>
    </location>
    <ligand>
        <name>ATP</name>
        <dbReference type="ChEBI" id="CHEBI:30616"/>
    </ligand>
</feature>
<keyword evidence="17 24" id="KW-0472">Membrane</keyword>
<keyword evidence="5" id="KW-1003">Cell membrane</keyword>
<dbReference type="CDD" id="cd14264">
    <property type="entry name" value="DAGK_IM"/>
    <property type="match status" value="1"/>
</dbReference>
<feature type="binding site" evidence="22">
    <location>
        <position position="19"/>
    </location>
    <ligand>
        <name>ATP</name>
        <dbReference type="ChEBI" id="CHEBI:30616"/>
    </ligand>
</feature>
<evidence type="ECO:0000256" key="17">
    <source>
        <dbReference type="ARBA" id="ARBA00023136"/>
    </source>
</evidence>
<feature type="binding site" evidence="23">
    <location>
        <position position="86"/>
    </location>
    <ligand>
        <name>a divalent metal cation</name>
        <dbReference type="ChEBI" id="CHEBI:60240"/>
    </ligand>
</feature>
<evidence type="ECO:0000256" key="20">
    <source>
        <dbReference type="PIRSR" id="PIRSR600829-1"/>
    </source>
</evidence>
<name>A0A9E6SZB7_9PROT</name>
<feature type="transmembrane region" description="Helical" evidence="24">
    <location>
        <begin position="68"/>
        <end position="89"/>
    </location>
</feature>
<comment type="subcellular location">
    <subcellularLocation>
        <location evidence="1 24">Cell inner membrane</location>
        <topology evidence="1 24">Multi-pass membrane protein</topology>
    </subcellularLocation>
</comment>
<evidence type="ECO:0000256" key="10">
    <source>
        <dbReference type="ARBA" id="ARBA00022723"/>
    </source>
</evidence>
<accession>A0A9E6SZB7</accession>
<dbReference type="PANTHER" id="PTHR34299">
    <property type="entry name" value="DIACYLGLYCEROL KINASE"/>
    <property type="match status" value="1"/>
</dbReference>
<keyword evidence="14 23" id="KW-0460">Magnesium</keyword>
<evidence type="ECO:0000256" key="3">
    <source>
        <dbReference type="ARBA" id="ARBA00012133"/>
    </source>
</evidence>
<gene>
    <name evidence="25" type="ORF">JZL65_04575</name>
</gene>
<dbReference type="EC" id="2.7.1.107" evidence="3 24"/>
<evidence type="ECO:0000256" key="22">
    <source>
        <dbReference type="PIRSR" id="PIRSR600829-3"/>
    </source>
</evidence>